<reference evidence="3 4" key="1">
    <citation type="submission" date="2016-10" db="EMBL/GenBank/DDBJ databases">
        <title>Draft genome sequence of Coniochaeta ligniaria NRRL30616, a lignocellulolytic fungus for bioabatement of inhibitors in plant biomass hydrolysates.</title>
        <authorList>
            <consortium name="DOE Joint Genome Institute"/>
            <person name="Jimenez D.J."/>
            <person name="Hector R.E."/>
            <person name="Riley R."/>
            <person name="Sun H."/>
            <person name="Grigoriev I.V."/>
            <person name="Van Elsas J.D."/>
            <person name="Nichols N.N."/>
        </authorList>
    </citation>
    <scope>NUCLEOTIDE SEQUENCE [LARGE SCALE GENOMIC DNA]</scope>
    <source>
        <strain evidence="3 4">NRRL 30616</strain>
    </source>
</reference>
<dbReference type="Pfam" id="PF13374">
    <property type="entry name" value="TPR_10"/>
    <property type="match status" value="4"/>
</dbReference>
<dbReference type="Proteomes" id="UP000182658">
    <property type="component" value="Unassembled WGS sequence"/>
</dbReference>
<dbReference type="InterPro" id="IPR011990">
    <property type="entry name" value="TPR-like_helical_dom_sf"/>
</dbReference>
<dbReference type="AlphaFoldDB" id="A0A1J7IF70"/>
<evidence type="ECO:0000313" key="3">
    <source>
        <dbReference type="EMBL" id="OIW26061.1"/>
    </source>
</evidence>
<evidence type="ECO:0000259" key="2">
    <source>
        <dbReference type="Pfam" id="PF06985"/>
    </source>
</evidence>
<dbReference type="InterPro" id="IPR010730">
    <property type="entry name" value="HET"/>
</dbReference>
<feature type="domain" description="Heterokaryon incompatibility" evidence="2">
    <location>
        <begin position="24"/>
        <end position="150"/>
    </location>
</feature>
<dbReference type="SUPFAM" id="SSF52540">
    <property type="entry name" value="P-loop containing nucleoside triphosphate hydrolases"/>
    <property type="match status" value="1"/>
</dbReference>
<evidence type="ECO:0000313" key="4">
    <source>
        <dbReference type="Proteomes" id="UP000182658"/>
    </source>
</evidence>
<keyword evidence="4" id="KW-1185">Reference proteome</keyword>
<accession>A0A1J7IF70</accession>
<dbReference type="InParanoid" id="A0A1J7IF70"/>
<dbReference type="PRINTS" id="PR00381">
    <property type="entry name" value="KINESINLIGHT"/>
</dbReference>
<dbReference type="Gene3D" id="3.40.50.300">
    <property type="entry name" value="P-loop containing nucleotide triphosphate hydrolases"/>
    <property type="match status" value="1"/>
</dbReference>
<feature type="domain" description="NB-ARC" evidence="1">
    <location>
        <begin position="282"/>
        <end position="458"/>
    </location>
</feature>
<dbReference type="PANTHER" id="PTHR46082">
    <property type="entry name" value="ATP/GTP-BINDING PROTEIN-RELATED"/>
    <property type="match status" value="1"/>
</dbReference>
<dbReference type="GO" id="GO:0043531">
    <property type="term" value="F:ADP binding"/>
    <property type="evidence" value="ECO:0007669"/>
    <property type="project" value="InterPro"/>
</dbReference>
<dbReference type="PANTHER" id="PTHR46082:SF6">
    <property type="entry name" value="AAA+ ATPASE DOMAIN-CONTAINING PROTEIN-RELATED"/>
    <property type="match status" value="1"/>
</dbReference>
<dbReference type="Pfam" id="PF00931">
    <property type="entry name" value="NB-ARC"/>
    <property type="match status" value="1"/>
</dbReference>
<organism evidence="3 4">
    <name type="scientific">Coniochaeta ligniaria NRRL 30616</name>
    <dbReference type="NCBI Taxonomy" id="1408157"/>
    <lineage>
        <taxon>Eukaryota</taxon>
        <taxon>Fungi</taxon>
        <taxon>Dikarya</taxon>
        <taxon>Ascomycota</taxon>
        <taxon>Pezizomycotina</taxon>
        <taxon>Sordariomycetes</taxon>
        <taxon>Sordariomycetidae</taxon>
        <taxon>Coniochaetales</taxon>
        <taxon>Coniochaetaceae</taxon>
        <taxon>Coniochaeta</taxon>
    </lineage>
</organism>
<dbReference type="InterPro" id="IPR053137">
    <property type="entry name" value="NLR-like"/>
</dbReference>
<dbReference type="STRING" id="1408157.A0A1J7IF70"/>
<dbReference type="Gene3D" id="1.25.40.10">
    <property type="entry name" value="Tetratricopeptide repeat domain"/>
    <property type="match status" value="2"/>
</dbReference>
<name>A0A1J7IF70_9PEZI</name>
<dbReference type="EMBL" id="KV875101">
    <property type="protein sequence ID" value="OIW26061.1"/>
    <property type="molecule type" value="Genomic_DNA"/>
</dbReference>
<dbReference type="InterPro" id="IPR002182">
    <property type="entry name" value="NB-ARC"/>
</dbReference>
<gene>
    <name evidence="3" type="ORF">CONLIGDRAFT_622038</name>
</gene>
<proteinExistence type="predicted"/>
<sequence>MRLLEYSNGKVTLKGPQPDNAPHYAILSHTWGPDNEEVTYRDLVDGTGEAKAGYEKIRFCAEQAKRDGLRYFWVDTCCIDKSNNTELSTAINSMFRWYQDAAHCYVYLADVSVPNSTTQSTNSQDSPPRALWEPAFRSSRWFTRGWTLQELLAPASVKFFSKEGKRLGEKRSLEQQIHEVTGVAVEALRGGLLSEFDIDERFRWSETRQTKHEEDMAYCLLGIFGVFMPLIYGEGKEHAIRRLKKEVADARNRDDAAHKSLEAKDPIWMVPFQRNASFTSRESELDRLRQALFTGHGTPKIAITGLGGVGKTQIALELACRIRAEQTRCSVMWIPSTSRESIEQAYRHAARELSIPGCDDDDKADVVKLVQDHLTGERAGQWLLVFDNADDVSIWVDRPAPGFDRLIDCLPKSSRGSIVFTTRDKKAAVKLAGRNVVELSEMDETAGKQLLHNHLIDADLCDQEDASSLLARLTYLPLAIVQAAAYINENGLSLREYLSLLEEQEEDVIDLLSEDFEDEGRYHDMQNPVATTWLISFEQIRQRDRLAADYLSFMACVDAKDIPQSLLPPVSSRKKVTDAMGTLKAYSFITKGGADSAVNIHRLVHMATRNWLRKEELLLTWTDKAITRLLDVLTDANEHNQEWRPYMPHAHYTLNSSLAHEDRNDRVYLLSHYGRCLDYDGRYREGEAQFEQLLKIEKRVLGEEHPNTLGSMHNLAITYYGQGRLGEAESLGVQVLETRKRVLGEEHPDILGSMNLLAITYHAQGRLGEAESLQVQELETRKRVLGEEHPDTLLSISSLVTTYYGQGRLGEAESLGVQVLETRKRVLGEEHPDTLVSINNLAEIYRSQGRLGEAESLGVQVLETRKRVLGEEHPYTLCNKGNLARTWRYQGRHGEASALMESCFQDQQRILGPEHPDTLKSLGFLNEWNIENKVHEQVELD</sequence>
<dbReference type="OrthoDB" id="626167at2759"/>
<dbReference type="Pfam" id="PF06985">
    <property type="entry name" value="HET"/>
    <property type="match status" value="1"/>
</dbReference>
<dbReference type="Pfam" id="PF13424">
    <property type="entry name" value="TPR_12"/>
    <property type="match status" value="1"/>
</dbReference>
<protein>
    <submittedName>
        <fullName evidence="3">HET-domain-containing protein</fullName>
    </submittedName>
</protein>
<dbReference type="SUPFAM" id="SSF48452">
    <property type="entry name" value="TPR-like"/>
    <property type="match status" value="2"/>
</dbReference>
<dbReference type="InterPro" id="IPR027417">
    <property type="entry name" value="P-loop_NTPase"/>
</dbReference>
<evidence type="ECO:0000259" key="1">
    <source>
        <dbReference type="Pfam" id="PF00931"/>
    </source>
</evidence>